<feature type="signal peptide" evidence="1">
    <location>
        <begin position="1"/>
        <end position="16"/>
    </location>
</feature>
<keyword evidence="4" id="KW-1185">Reference proteome</keyword>
<proteinExistence type="predicted"/>
<dbReference type="Proteomes" id="UP000324222">
    <property type="component" value="Unassembled WGS sequence"/>
</dbReference>
<dbReference type="OrthoDB" id="6328618at2759"/>
<dbReference type="EMBL" id="VSRR010085942">
    <property type="protein sequence ID" value="MPC90894.1"/>
    <property type="molecule type" value="Genomic_DNA"/>
</dbReference>
<gene>
    <name evidence="3" type="ORF">E2C01_085898</name>
</gene>
<comment type="caution">
    <text evidence="3">The sequence shown here is derived from an EMBL/GenBank/DDBJ whole genome shotgun (WGS) entry which is preliminary data.</text>
</comment>
<feature type="chain" id="PRO_5023008252" description="DUF4789 domain-containing protein" evidence="1">
    <location>
        <begin position="17"/>
        <end position="90"/>
    </location>
</feature>
<dbReference type="InterPro" id="IPR031993">
    <property type="entry name" value="DUF4789"/>
</dbReference>
<sequence>MLAVAVMMMTVVGAWAGPARERQLKPCPDGFSAVVVGGKQDCVCAEYHVYWPRTGLCYPEFTRGPCGPGQQLVANETGHAECRSVVLVDK</sequence>
<dbReference type="Pfam" id="PF16033">
    <property type="entry name" value="DUF4789"/>
    <property type="match status" value="1"/>
</dbReference>
<evidence type="ECO:0000313" key="3">
    <source>
        <dbReference type="EMBL" id="MPC90894.1"/>
    </source>
</evidence>
<organism evidence="3 4">
    <name type="scientific">Portunus trituberculatus</name>
    <name type="common">Swimming crab</name>
    <name type="synonym">Neptunus trituberculatus</name>
    <dbReference type="NCBI Taxonomy" id="210409"/>
    <lineage>
        <taxon>Eukaryota</taxon>
        <taxon>Metazoa</taxon>
        <taxon>Ecdysozoa</taxon>
        <taxon>Arthropoda</taxon>
        <taxon>Crustacea</taxon>
        <taxon>Multicrustacea</taxon>
        <taxon>Malacostraca</taxon>
        <taxon>Eumalacostraca</taxon>
        <taxon>Eucarida</taxon>
        <taxon>Decapoda</taxon>
        <taxon>Pleocyemata</taxon>
        <taxon>Brachyura</taxon>
        <taxon>Eubrachyura</taxon>
        <taxon>Portunoidea</taxon>
        <taxon>Portunidae</taxon>
        <taxon>Portuninae</taxon>
        <taxon>Portunus</taxon>
    </lineage>
</organism>
<evidence type="ECO:0000259" key="2">
    <source>
        <dbReference type="Pfam" id="PF16033"/>
    </source>
</evidence>
<keyword evidence="1" id="KW-0732">Signal</keyword>
<accession>A0A5B7JEW8</accession>
<evidence type="ECO:0000313" key="4">
    <source>
        <dbReference type="Proteomes" id="UP000324222"/>
    </source>
</evidence>
<dbReference type="AlphaFoldDB" id="A0A5B7JEW8"/>
<reference evidence="3 4" key="1">
    <citation type="submission" date="2019-05" db="EMBL/GenBank/DDBJ databases">
        <title>Another draft genome of Portunus trituberculatus and its Hox gene families provides insights of decapod evolution.</title>
        <authorList>
            <person name="Jeong J.-H."/>
            <person name="Song I."/>
            <person name="Kim S."/>
            <person name="Choi T."/>
            <person name="Kim D."/>
            <person name="Ryu S."/>
            <person name="Kim W."/>
        </authorList>
    </citation>
    <scope>NUCLEOTIDE SEQUENCE [LARGE SCALE GENOMIC DNA]</scope>
    <source>
        <tissue evidence="3">Muscle</tissue>
    </source>
</reference>
<protein>
    <recommendedName>
        <fullName evidence="2">DUF4789 domain-containing protein</fullName>
    </recommendedName>
</protein>
<evidence type="ECO:0000256" key="1">
    <source>
        <dbReference type="SAM" id="SignalP"/>
    </source>
</evidence>
<feature type="domain" description="DUF4789" evidence="2">
    <location>
        <begin position="39"/>
        <end position="84"/>
    </location>
</feature>
<name>A0A5B7JEW8_PORTR</name>